<sequence>MTSRPSVTSPSPTVLGPNSALERHYHSLQYTTIVGGHWGKYDALSCIGGKDVSILVFERKNNIKAPSRFGRIANSLTLTEILKYEVTTLSNLAHPRMVRVLHSLEDTKEMLAFAVEPIYMSLDMLMIEKGVERLEMKLGVLQLIDGITYLHNKVHLLHSNLVPSSIYISKNKQWKIAGFGFSVRANDSNLFPCYTWSKKVSPELQPDLDFLAPEYFSNTNNFVTNLADVWSFGCLVCWIYTGGKRLIDAKHNLDTYHVIVDQLDVALNAIACDLGDQLKKTLESVLSTNAEQRPSIKILSLAKHFEDPAVSVLKQLDDISQVFDPTQKSIFLGQTLKEVLPTIPEPLWFTRVLPRLDQSLKDCPEFHPPIFNSLLVMLDKCESHNIHKLNSWFHIIFENWQMNGIMFAVLENMHIILRRLNDAVIEDKCLEILQNMLMSKDHSARNQAVKTCLKTTDLLPLPFIQEVIFPVFQTYADYLVDNASRQMELIEVLELLSDRCDTETLEKLIITTSEANLLHPGVVHAKSKLVQRILIYDAARLRNCTVIAHHLLNPLTLGLANLDLIPAHFDAVMSSTRFLLDVIEQIRCDMDDYKIKTAQKGFSGNRRVSMSSNHLPRLMITAANNSYNPDNRKTSFLSADGRLEDPNFRRNSKDSRSSMDSEFSFKLSKASDASDESCKPTSESRRKSWLGQFSSVSFDQQGTPSNGTNASPTRSNSSRQSVRAKPSLRPRSPAVFGDNYDGTSSKRKESAKPNSLSNLGHNLACTIWKTFQQ</sequence>
<evidence type="ECO:0000313" key="1">
    <source>
        <dbReference type="Proteomes" id="UP000095286"/>
    </source>
</evidence>
<dbReference type="Proteomes" id="UP000095286">
    <property type="component" value="Unplaced"/>
</dbReference>
<evidence type="ECO:0000313" key="2">
    <source>
        <dbReference type="WBParaSite" id="RSKR_0000201100.1"/>
    </source>
</evidence>
<name>A0AC35TLW9_9BILA</name>
<proteinExistence type="predicted"/>
<organism evidence="1 2">
    <name type="scientific">Rhabditophanes sp. KR3021</name>
    <dbReference type="NCBI Taxonomy" id="114890"/>
    <lineage>
        <taxon>Eukaryota</taxon>
        <taxon>Metazoa</taxon>
        <taxon>Ecdysozoa</taxon>
        <taxon>Nematoda</taxon>
        <taxon>Chromadorea</taxon>
        <taxon>Rhabditida</taxon>
        <taxon>Tylenchina</taxon>
        <taxon>Panagrolaimomorpha</taxon>
        <taxon>Strongyloidoidea</taxon>
        <taxon>Alloionematidae</taxon>
        <taxon>Rhabditophanes</taxon>
    </lineage>
</organism>
<dbReference type="WBParaSite" id="RSKR_0000201100.1">
    <property type="protein sequence ID" value="RSKR_0000201100.1"/>
    <property type="gene ID" value="RSKR_0000201100"/>
</dbReference>
<reference evidence="2" key="1">
    <citation type="submission" date="2016-11" db="UniProtKB">
        <authorList>
            <consortium name="WormBaseParasite"/>
        </authorList>
    </citation>
    <scope>IDENTIFICATION</scope>
    <source>
        <strain evidence="2">KR3021</strain>
    </source>
</reference>
<protein>
    <submittedName>
        <fullName evidence="2">Protein kinase domain-containing protein</fullName>
    </submittedName>
</protein>
<accession>A0AC35TLW9</accession>